<protein>
    <submittedName>
        <fullName evidence="2">Uncharacterized protein</fullName>
    </submittedName>
</protein>
<evidence type="ECO:0000313" key="2">
    <source>
        <dbReference type="EMBL" id="GAA2214456.1"/>
    </source>
</evidence>
<keyword evidence="1" id="KW-1133">Transmembrane helix</keyword>
<dbReference type="RefSeq" id="WP_344492024.1">
    <property type="nucleotide sequence ID" value="NZ_BAAAQX010000041.1"/>
</dbReference>
<accession>A0ABP5PS16</accession>
<feature type="transmembrane region" description="Helical" evidence="1">
    <location>
        <begin position="92"/>
        <end position="111"/>
    </location>
</feature>
<evidence type="ECO:0000313" key="3">
    <source>
        <dbReference type="Proteomes" id="UP001499843"/>
    </source>
</evidence>
<reference evidence="3" key="1">
    <citation type="journal article" date="2019" name="Int. J. Syst. Evol. Microbiol.">
        <title>The Global Catalogue of Microorganisms (GCM) 10K type strain sequencing project: providing services to taxonomists for standard genome sequencing and annotation.</title>
        <authorList>
            <consortium name="The Broad Institute Genomics Platform"/>
            <consortium name="The Broad Institute Genome Sequencing Center for Infectious Disease"/>
            <person name="Wu L."/>
            <person name="Ma J."/>
        </authorList>
    </citation>
    <scope>NUCLEOTIDE SEQUENCE [LARGE SCALE GENOMIC DNA]</scope>
    <source>
        <strain evidence="3">JCM 16114</strain>
    </source>
</reference>
<keyword evidence="1" id="KW-0812">Transmembrane</keyword>
<organism evidence="2 3">
    <name type="scientific">Nonomuraea monospora</name>
    <dbReference type="NCBI Taxonomy" id="568818"/>
    <lineage>
        <taxon>Bacteria</taxon>
        <taxon>Bacillati</taxon>
        <taxon>Actinomycetota</taxon>
        <taxon>Actinomycetes</taxon>
        <taxon>Streptosporangiales</taxon>
        <taxon>Streptosporangiaceae</taxon>
        <taxon>Nonomuraea</taxon>
    </lineage>
</organism>
<feature type="transmembrane region" description="Helical" evidence="1">
    <location>
        <begin position="36"/>
        <end position="55"/>
    </location>
</feature>
<keyword evidence="1" id="KW-0472">Membrane</keyword>
<sequence length="281" mass="29576">MEKDLVRGAAVGLAAGLVLAHPVAETYRPDALDYVAHINVVLAVSVVVPAGWLLARLLRITHPVRAALLAPLLLLVAKNAADLTVTSPSPELVAFAFTALAVFSYATAAALTATTSRLPRGVAAAAVSVCVIASATVQQQRDEAMDRRFREELTALYAASLPLVVPEEVPGRTLAHVWTISDEVLALDYAVNRASEPDVFVQISTGDPAASCAEWVRESADGCERLAADRWLVTMGARMVLFTTSGKHLVEVDSAALTRDDLLTAGGALRPVTAGYLAALS</sequence>
<evidence type="ECO:0000256" key="1">
    <source>
        <dbReference type="SAM" id="Phobius"/>
    </source>
</evidence>
<name>A0ABP5PS16_9ACTN</name>
<gene>
    <name evidence="2" type="ORF">GCM10009850_099210</name>
</gene>
<dbReference type="EMBL" id="BAAAQX010000041">
    <property type="protein sequence ID" value="GAA2214456.1"/>
    <property type="molecule type" value="Genomic_DNA"/>
</dbReference>
<comment type="caution">
    <text evidence="2">The sequence shown here is derived from an EMBL/GenBank/DDBJ whole genome shotgun (WGS) entry which is preliminary data.</text>
</comment>
<keyword evidence="3" id="KW-1185">Reference proteome</keyword>
<proteinExistence type="predicted"/>
<dbReference type="Proteomes" id="UP001499843">
    <property type="component" value="Unassembled WGS sequence"/>
</dbReference>